<name>A0A1M6G803_9FIRM</name>
<evidence type="ECO:0000256" key="2">
    <source>
        <dbReference type="ARBA" id="ARBA00022603"/>
    </source>
</evidence>
<evidence type="ECO:0000313" key="4">
    <source>
        <dbReference type="EMBL" id="SHJ06034.1"/>
    </source>
</evidence>
<dbReference type="Pfam" id="PF06253">
    <property type="entry name" value="MTTB"/>
    <property type="match status" value="1"/>
</dbReference>
<keyword evidence="5" id="KW-1185">Reference proteome</keyword>
<organism evidence="4 5">
    <name type="scientific">Dethiosulfatibacter aminovorans DSM 17477</name>
    <dbReference type="NCBI Taxonomy" id="1121476"/>
    <lineage>
        <taxon>Bacteria</taxon>
        <taxon>Bacillati</taxon>
        <taxon>Bacillota</taxon>
        <taxon>Tissierellia</taxon>
        <taxon>Dethiosulfatibacter</taxon>
    </lineage>
</organism>
<keyword evidence="3 4" id="KW-0808">Transferase</keyword>
<accession>A0A1M6G803</accession>
<proteinExistence type="inferred from homology"/>
<evidence type="ECO:0000313" key="5">
    <source>
        <dbReference type="Proteomes" id="UP000184052"/>
    </source>
</evidence>
<gene>
    <name evidence="4" type="ORF">SAMN02745751_01642</name>
</gene>
<dbReference type="RefSeq" id="WP_175548532.1">
    <property type="nucleotide sequence ID" value="NZ_FQZL01000010.1"/>
</dbReference>
<dbReference type="InterPro" id="IPR038601">
    <property type="entry name" value="MttB-like_sf"/>
</dbReference>
<feature type="non-terminal residue" evidence="4">
    <location>
        <position position="1"/>
    </location>
</feature>
<keyword evidence="2 4" id="KW-0489">Methyltransferase</keyword>
<sequence>AASEMADYYGLPFFGTASCSDAKTVDPQAMAEVTMELFSTSLSKANIVHDIGVMDHCNSVSPAMAVLANEIINQMKNYCKGVEVNEETLALDVIQDVGFGGHYLQHTHTFSNFKEIWYPELFGRKMENPDESEIMTNVINKIDAILENHEVPELDSEVLAELAKWEEKYNVLV</sequence>
<dbReference type="Proteomes" id="UP000184052">
    <property type="component" value="Unassembled WGS sequence"/>
</dbReference>
<comment type="similarity">
    <text evidence="1">Belongs to the trimethylamine methyltransferase family.</text>
</comment>
<evidence type="ECO:0000256" key="1">
    <source>
        <dbReference type="ARBA" id="ARBA00007137"/>
    </source>
</evidence>
<dbReference type="GO" id="GO:0008168">
    <property type="term" value="F:methyltransferase activity"/>
    <property type="evidence" value="ECO:0007669"/>
    <property type="project" value="UniProtKB-KW"/>
</dbReference>
<dbReference type="InterPro" id="IPR010426">
    <property type="entry name" value="MTTB_MeTrfase"/>
</dbReference>
<dbReference type="Gene3D" id="3.20.20.480">
    <property type="entry name" value="Trimethylamine methyltransferase-like"/>
    <property type="match status" value="1"/>
</dbReference>
<dbReference type="EMBL" id="FQZL01000010">
    <property type="protein sequence ID" value="SHJ06034.1"/>
    <property type="molecule type" value="Genomic_DNA"/>
</dbReference>
<dbReference type="STRING" id="1121476.SAMN02745751_01642"/>
<dbReference type="GO" id="GO:0015948">
    <property type="term" value="P:methanogenesis"/>
    <property type="evidence" value="ECO:0007669"/>
    <property type="project" value="InterPro"/>
</dbReference>
<dbReference type="GO" id="GO:0032259">
    <property type="term" value="P:methylation"/>
    <property type="evidence" value="ECO:0007669"/>
    <property type="project" value="UniProtKB-KW"/>
</dbReference>
<reference evidence="4 5" key="1">
    <citation type="submission" date="2016-11" db="EMBL/GenBank/DDBJ databases">
        <authorList>
            <person name="Jaros S."/>
            <person name="Januszkiewicz K."/>
            <person name="Wedrychowicz H."/>
        </authorList>
    </citation>
    <scope>NUCLEOTIDE SEQUENCE [LARGE SCALE GENOMIC DNA]</scope>
    <source>
        <strain evidence="4 5">DSM 17477</strain>
    </source>
</reference>
<evidence type="ECO:0000256" key="3">
    <source>
        <dbReference type="ARBA" id="ARBA00022679"/>
    </source>
</evidence>
<dbReference type="AlphaFoldDB" id="A0A1M6G803"/>
<protein>
    <submittedName>
        <fullName evidence="4">Trimethylamine methyltransferase (MTTB)</fullName>
    </submittedName>
</protein>